<name>A8P662_COPC7</name>
<dbReference type="RefSeq" id="XP_001839091.2">
    <property type="nucleotide sequence ID" value="XM_001839039.2"/>
</dbReference>
<keyword evidence="4" id="KW-1185">Reference proteome</keyword>
<dbReference type="EMBL" id="AACS02000005">
    <property type="protein sequence ID" value="EAU82751.2"/>
    <property type="molecule type" value="Genomic_DNA"/>
</dbReference>
<evidence type="ECO:0000313" key="3">
    <source>
        <dbReference type="EMBL" id="EAU82751.2"/>
    </source>
</evidence>
<comment type="caution">
    <text evidence="3">The sequence shown here is derived from an EMBL/GenBank/DDBJ whole genome shotgun (WGS) entry which is preliminary data.</text>
</comment>
<sequence length="260" mass="28903">MDDFSENVFNYCIGALALCSTLASIYRYYRSILPAQRLVALNDILTEIKIIYEKADAENLFPSEAQRQHSKSRLTDLEVLTNELREKAYSSTTPFQEFLSWVRGLSETIADATCMAKKMRKNLVSLTEEERRRQLRRRSESQLTRPPSTPATVETGSTIEAPEPLRSEAIIQQASESNIPAPTVIDSPSPSRCSTLVGQSEPLEDVAGAGTQGKGIGVPGSFAQKLSRLLTGRWREWRIPTSKPLTEEPVSAYPDTIPPV</sequence>
<keyword evidence="2" id="KW-0812">Transmembrane</keyword>
<keyword evidence="2" id="KW-1133">Transmembrane helix</keyword>
<evidence type="ECO:0000313" key="4">
    <source>
        <dbReference type="Proteomes" id="UP000001861"/>
    </source>
</evidence>
<feature type="transmembrane region" description="Helical" evidence="2">
    <location>
        <begin position="7"/>
        <end position="29"/>
    </location>
</feature>
<dbReference type="OrthoDB" id="3069610at2759"/>
<dbReference type="InParanoid" id="A8P662"/>
<evidence type="ECO:0000256" key="1">
    <source>
        <dbReference type="SAM" id="MobiDB-lite"/>
    </source>
</evidence>
<organism evidence="3 4">
    <name type="scientific">Coprinopsis cinerea (strain Okayama-7 / 130 / ATCC MYA-4618 / FGSC 9003)</name>
    <name type="common">Inky cap fungus</name>
    <name type="synonym">Hormographiella aspergillata</name>
    <dbReference type="NCBI Taxonomy" id="240176"/>
    <lineage>
        <taxon>Eukaryota</taxon>
        <taxon>Fungi</taxon>
        <taxon>Dikarya</taxon>
        <taxon>Basidiomycota</taxon>
        <taxon>Agaricomycotina</taxon>
        <taxon>Agaricomycetes</taxon>
        <taxon>Agaricomycetidae</taxon>
        <taxon>Agaricales</taxon>
        <taxon>Agaricineae</taxon>
        <taxon>Psathyrellaceae</taxon>
        <taxon>Coprinopsis</taxon>
    </lineage>
</organism>
<dbReference type="HOGENOM" id="CLU_1069635_0_0_1"/>
<protein>
    <submittedName>
        <fullName evidence="3">Uncharacterized protein</fullName>
    </submittedName>
</protein>
<dbReference type="VEuPathDB" id="FungiDB:CC1G_10656"/>
<proteinExistence type="predicted"/>
<evidence type="ECO:0000256" key="2">
    <source>
        <dbReference type="SAM" id="Phobius"/>
    </source>
</evidence>
<dbReference type="AlphaFoldDB" id="A8P662"/>
<accession>A8P662</accession>
<dbReference type="GeneID" id="6015693"/>
<keyword evidence="2" id="KW-0472">Membrane</keyword>
<feature type="region of interest" description="Disordered" evidence="1">
    <location>
        <begin position="127"/>
        <end position="164"/>
    </location>
</feature>
<dbReference type="KEGG" id="cci:CC1G_10656"/>
<feature type="compositionally biased region" description="Basic and acidic residues" evidence="1">
    <location>
        <begin position="128"/>
        <end position="140"/>
    </location>
</feature>
<reference evidence="3 4" key="1">
    <citation type="journal article" date="2010" name="Proc. Natl. Acad. Sci. U.S.A.">
        <title>Insights into evolution of multicellular fungi from the assembled chromosomes of the mushroom Coprinopsis cinerea (Coprinus cinereus).</title>
        <authorList>
            <person name="Stajich J.E."/>
            <person name="Wilke S.K."/>
            <person name="Ahren D."/>
            <person name="Au C.H."/>
            <person name="Birren B.W."/>
            <person name="Borodovsky M."/>
            <person name="Burns C."/>
            <person name="Canback B."/>
            <person name="Casselton L.A."/>
            <person name="Cheng C.K."/>
            <person name="Deng J."/>
            <person name="Dietrich F.S."/>
            <person name="Fargo D.C."/>
            <person name="Farman M.L."/>
            <person name="Gathman A.C."/>
            <person name="Goldberg J."/>
            <person name="Guigo R."/>
            <person name="Hoegger P.J."/>
            <person name="Hooker J.B."/>
            <person name="Huggins A."/>
            <person name="James T.Y."/>
            <person name="Kamada T."/>
            <person name="Kilaru S."/>
            <person name="Kodira C."/>
            <person name="Kues U."/>
            <person name="Kupfer D."/>
            <person name="Kwan H.S."/>
            <person name="Lomsadze A."/>
            <person name="Li W."/>
            <person name="Lilly W.W."/>
            <person name="Ma L.J."/>
            <person name="Mackey A.J."/>
            <person name="Manning G."/>
            <person name="Martin F."/>
            <person name="Muraguchi H."/>
            <person name="Natvig D.O."/>
            <person name="Palmerini H."/>
            <person name="Ramesh M.A."/>
            <person name="Rehmeyer C.J."/>
            <person name="Roe B.A."/>
            <person name="Shenoy N."/>
            <person name="Stanke M."/>
            <person name="Ter-Hovhannisyan V."/>
            <person name="Tunlid A."/>
            <person name="Velagapudi R."/>
            <person name="Vision T.J."/>
            <person name="Zeng Q."/>
            <person name="Zolan M.E."/>
            <person name="Pukkila P.J."/>
        </authorList>
    </citation>
    <scope>NUCLEOTIDE SEQUENCE [LARGE SCALE GENOMIC DNA]</scope>
    <source>
        <strain evidence="4">Okayama-7 / 130 / ATCC MYA-4618 / FGSC 9003</strain>
    </source>
</reference>
<dbReference type="Proteomes" id="UP000001861">
    <property type="component" value="Unassembled WGS sequence"/>
</dbReference>
<gene>
    <name evidence="3" type="ORF">CC1G_10656</name>
</gene>